<feature type="compositionally biased region" description="Basic and acidic residues" evidence="1">
    <location>
        <begin position="656"/>
        <end position="666"/>
    </location>
</feature>
<dbReference type="RefSeq" id="WP_345368762.1">
    <property type="nucleotide sequence ID" value="NZ_BAABJX010000007.1"/>
</dbReference>
<organism evidence="2 3">
    <name type="scientific">Algivirga pacifica</name>
    <dbReference type="NCBI Taxonomy" id="1162670"/>
    <lineage>
        <taxon>Bacteria</taxon>
        <taxon>Pseudomonadati</taxon>
        <taxon>Bacteroidota</taxon>
        <taxon>Cytophagia</taxon>
        <taxon>Cytophagales</taxon>
        <taxon>Flammeovirgaceae</taxon>
        <taxon>Algivirga</taxon>
    </lineage>
</organism>
<accession>A0ABP9D017</accession>
<reference evidence="3" key="1">
    <citation type="journal article" date="2019" name="Int. J. Syst. Evol. Microbiol.">
        <title>The Global Catalogue of Microorganisms (GCM) 10K type strain sequencing project: providing services to taxonomists for standard genome sequencing and annotation.</title>
        <authorList>
            <consortium name="The Broad Institute Genomics Platform"/>
            <consortium name="The Broad Institute Genome Sequencing Center for Infectious Disease"/>
            <person name="Wu L."/>
            <person name="Ma J."/>
        </authorList>
    </citation>
    <scope>NUCLEOTIDE SEQUENCE [LARGE SCALE GENOMIC DNA]</scope>
    <source>
        <strain evidence="3">JCM 18326</strain>
    </source>
</reference>
<comment type="caution">
    <text evidence="2">The sequence shown here is derived from an EMBL/GenBank/DDBJ whole genome shotgun (WGS) entry which is preliminary data.</text>
</comment>
<dbReference type="Proteomes" id="UP001500298">
    <property type="component" value="Unassembled WGS sequence"/>
</dbReference>
<sequence>MTLPPIKFHLFLLLLFTTYIVRGQHWPQEITLSNKAIITIYQPQPEKLQGNTLSSRAAVAYKENQQAEPNFGAMWIDAQLLTNKDTRMATMESITIKQAKFPGIKDEAKANELIQLLEKEIPQWELEIHLDEIVSTLEDKEKYETDQLNTAPPEVIYRETPSILVTLDGDPIIEKDEDLNLNRVVNTPFFIIQNPDDQYYYIYGGGYWYQGKSVKGKWKAVSKLSPTLQALDKEIKKQEAEQEEEVPPKADTPPEIIIVTQPTELIQSDGKAQFASVEGSGLLYMSNTNNDIFMDINTQEYFVILSGRWYRSKTLNGQWTYVPADQLPEAFANIPEGSEKDNVLANVAGTDAANEALLDAQIPQTAKVERSSTECNVTYDGSPKFERIEGTNMQVAVNTSSTVLQANGQYYCVENGVWFVSPQPTGPWEVSTERPSEVERIPADNPAYNVKYVYIYDVTPTYVYTGYTPGYLGTYVFGPTVVYGTGFYYHPWHRRYYYPRPCTWGFGMHYNPWYGWSMSFHYSRGWFNYSYYGGHAHHHRPGGWWGPPVYRPPYRPPYHGRYYGRYGRSYNRNVQVNVNRNYYINNNHSNNLYSYRKDVRTRDVRRGSTRTISRPATTPSRTRNRTVRPATSTRNRTTRPTTAPQNRSRNNVYTDKSGKVYRRDQKGNWQSRQSGQWKSSSSQTPKVERGAYQRSRSQTRVQNYNRTRTSTPSRTRTRSSQPVRRR</sequence>
<feature type="compositionally biased region" description="Polar residues" evidence="1">
    <location>
        <begin position="694"/>
        <end position="705"/>
    </location>
</feature>
<proteinExistence type="predicted"/>
<name>A0ABP9D017_9BACT</name>
<feature type="compositionally biased region" description="Basic and acidic residues" evidence="1">
    <location>
        <begin position="595"/>
        <end position="606"/>
    </location>
</feature>
<protein>
    <recommendedName>
        <fullName evidence="4">Carbohydrate-binding family V/XII</fullName>
    </recommendedName>
</protein>
<keyword evidence="3" id="KW-1185">Reference proteome</keyword>
<gene>
    <name evidence="2" type="ORF">GCM10023331_04000</name>
</gene>
<evidence type="ECO:0000313" key="3">
    <source>
        <dbReference type="Proteomes" id="UP001500298"/>
    </source>
</evidence>
<feature type="compositionally biased region" description="Low complexity" evidence="1">
    <location>
        <begin position="628"/>
        <end position="647"/>
    </location>
</feature>
<feature type="region of interest" description="Disordered" evidence="1">
    <location>
        <begin position="594"/>
        <end position="726"/>
    </location>
</feature>
<feature type="compositionally biased region" description="Low complexity" evidence="1">
    <location>
        <begin position="706"/>
        <end position="726"/>
    </location>
</feature>
<dbReference type="EMBL" id="BAABJX010000007">
    <property type="protein sequence ID" value="GAA4822825.1"/>
    <property type="molecule type" value="Genomic_DNA"/>
</dbReference>
<evidence type="ECO:0000313" key="2">
    <source>
        <dbReference type="EMBL" id="GAA4822825.1"/>
    </source>
</evidence>
<evidence type="ECO:0008006" key="4">
    <source>
        <dbReference type="Google" id="ProtNLM"/>
    </source>
</evidence>
<feature type="compositionally biased region" description="Polar residues" evidence="1">
    <location>
        <begin position="609"/>
        <end position="621"/>
    </location>
</feature>
<feature type="compositionally biased region" description="Low complexity" evidence="1">
    <location>
        <begin position="670"/>
        <end position="683"/>
    </location>
</feature>
<evidence type="ECO:0000256" key="1">
    <source>
        <dbReference type="SAM" id="MobiDB-lite"/>
    </source>
</evidence>